<sequence>MAGVLHIIGGGMAGLAAAVEVAGSGTHVIVHEAGRACGGRARSYEDRQLGCRIDNGNHLLLSANKTVFRYLGLTGALDTLTGPKAPLFPFVDLAEDNRWTLDLSRGRAPWWVFQPHRRVPDMRLPELRSLYSLMQAKGATTVAQCLAPGAFSRRLLAPFSISALNTDCESGSAALLGAVIRESLSLGGEACIPWFAREGLSESLVDPAVAHLRAMTAEVRTQSRVTGLDVAHNRVAALNTADGVIPLGEQDRVILAAPAPVARDLLGDKLAGLSTPTEFESILNLHFRLDEAPVPVGSFAHCGFMGVIGGVAEWVFLRGNILSVTVSAANRLAKHDPEDLARAIWLDVRRACDATLTRPLPEAPAAQRIVWEKRATFAATPAQNRLRPGPATALVNLAMAGDWTNTGLPATLEGAMRSGVSAVHALGLKTPG</sequence>
<reference evidence="2" key="1">
    <citation type="submission" date="2021-03" db="EMBL/GenBank/DDBJ databases">
        <title>The complete genome sequence of Acetobacter sp. TBRC 12339.</title>
        <authorList>
            <person name="Charoenyingcharoen P."/>
            <person name="Yukphan P."/>
        </authorList>
    </citation>
    <scope>NUCLEOTIDE SEQUENCE</scope>
    <source>
        <strain evidence="2">TBRC 12339</strain>
    </source>
</reference>
<dbReference type="InterPro" id="IPR050464">
    <property type="entry name" value="Zeta_carotene_desat/Oxidored"/>
</dbReference>
<comment type="caution">
    <text evidence="2">The sequence shown here is derived from an EMBL/GenBank/DDBJ whole genome shotgun (WGS) entry which is preliminary data.</text>
</comment>
<name>A0A939HLB8_9PROT</name>
<dbReference type="GO" id="GO:0016491">
    <property type="term" value="F:oxidoreductase activity"/>
    <property type="evidence" value="ECO:0007669"/>
    <property type="project" value="InterPro"/>
</dbReference>
<dbReference type="EMBL" id="JAFVMH010000002">
    <property type="protein sequence ID" value="MBO1324855.1"/>
    <property type="molecule type" value="Genomic_DNA"/>
</dbReference>
<dbReference type="NCBIfam" id="TIGR03467">
    <property type="entry name" value="HpnE"/>
    <property type="match status" value="1"/>
</dbReference>
<dbReference type="InterPro" id="IPR002937">
    <property type="entry name" value="Amino_oxidase"/>
</dbReference>
<accession>A0A939HLB8</accession>
<dbReference type="Pfam" id="PF01593">
    <property type="entry name" value="Amino_oxidase"/>
    <property type="match status" value="1"/>
</dbReference>
<organism evidence="2 3">
    <name type="scientific">Acetobacter garciniae</name>
    <dbReference type="NCBI Taxonomy" id="2817435"/>
    <lineage>
        <taxon>Bacteria</taxon>
        <taxon>Pseudomonadati</taxon>
        <taxon>Pseudomonadota</taxon>
        <taxon>Alphaproteobacteria</taxon>
        <taxon>Acetobacterales</taxon>
        <taxon>Acetobacteraceae</taxon>
        <taxon>Acetobacter</taxon>
    </lineage>
</organism>
<gene>
    <name evidence="2" type="ORF">J2D77_06790</name>
</gene>
<evidence type="ECO:0000313" key="3">
    <source>
        <dbReference type="Proteomes" id="UP000664073"/>
    </source>
</evidence>
<dbReference type="Gene3D" id="3.90.660.10">
    <property type="match status" value="1"/>
</dbReference>
<dbReference type="RefSeq" id="WP_207845496.1">
    <property type="nucleotide sequence ID" value="NZ_JAFVMH010000002.1"/>
</dbReference>
<proteinExistence type="predicted"/>
<evidence type="ECO:0000259" key="1">
    <source>
        <dbReference type="Pfam" id="PF01593"/>
    </source>
</evidence>
<feature type="domain" description="Amine oxidase" evidence="1">
    <location>
        <begin position="12"/>
        <end position="424"/>
    </location>
</feature>
<dbReference type="AlphaFoldDB" id="A0A939HLB8"/>
<dbReference type="PANTHER" id="PTHR42923">
    <property type="entry name" value="PROTOPORPHYRINOGEN OXIDASE"/>
    <property type="match status" value="1"/>
</dbReference>
<dbReference type="Gene3D" id="3.50.50.60">
    <property type="entry name" value="FAD/NAD(P)-binding domain"/>
    <property type="match status" value="2"/>
</dbReference>
<dbReference type="Proteomes" id="UP000664073">
    <property type="component" value="Unassembled WGS sequence"/>
</dbReference>
<dbReference type="SUPFAM" id="SSF51905">
    <property type="entry name" value="FAD/NAD(P)-binding domain"/>
    <property type="match status" value="1"/>
</dbReference>
<dbReference type="InterPro" id="IPR017830">
    <property type="entry name" value="SQase_HpnE"/>
</dbReference>
<keyword evidence="3" id="KW-1185">Reference proteome</keyword>
<evidence type="ECO:0000313" key="2">
    <source>
        <dbReference type="EMBL" id="MBO1324855.1"/>
    </source>
</evidence>
<protein>
    <submittedName>
        <fullName evidence="2">FAD-dependent oxidoreductase</fullName>
    </submittedName>
</protein>
<dbReference type="PANTHER" id="PTHR42923:SF47">
    <property type="entry name" value="BLR3003 PROTEIN"/>
    <property type="match status" value="1"/>
</dbReference>
<dbReference type="InterPro" id="IPR036188">
    <property type="entry name" value="FAD/NAD-bd_sf"/>
</dbReference>